<dbReference type="InterPro" id="IPR038351">
    <property type="entry name" value="MCD_N_sf"/>
</dbReference>
<protein>
    <recommendedName>
        <fullName evidence="5">Malonyl-CoA decarboxylase</fullName>
    </recommendedName>
</protein>
<proteinExistence type="predicted"/>
<feature type="domain" description="Malonyl-CoA decarboxylase N-terminal" evidence="2">
    <location>
        <begin position="112"/>
        <end position="207"/>
    </location>
</feature>
<dbReference type="GO" id="GO:0006085">
    <property type="term" value="P:acetyl-CoA biosynthetic process"/>
    <property type="evidence" value="ECO:0007669"/>
    <property type="project" value="TreeGrafter"/>
</dbReference>
<dbReference type="Pfam" id="PF17408">
    <property type="entry name" value="MCD_N"/>
    <property type="match status" value="1"/>
</dbReference>
<dbReference type="Pfam" id="PF05292">
    <property type="entry name" value="MCD"/>
    <property type="match status" value="1"/>
</dbReference>
<evidence type="ECO:0000313" key="3">
    <source>
        <dbReference type="EMBL" id="KAH3736444.1"/>
    </source>
</evidence>
<dbReference type="PANTHER" id="PTHR28641:SF1">
    <property type="entry name" value="MALONYL-COA DECARBOXYLASE, MITOCHONDRIAL"/>
    <property type="match status" value="1"/>
</dbReference>
<keyword evidence="4" id="KW-1185">Reference proteome</keyword>
<sequence length="510" mass="58402">MTSKTLSIFRIHICYSLWKNRHTQITNHAFTWLKTWHTLPQVLACQRFYSSDNGAGNAAMLADELQFLQTFYTSDVHGVLSIEKGCRRFCDLYRSMDTSSRLSLLCHIGESYGVDQRAIVDVAQKVIDSQARGEVLMLRTLERLRRALTPRYQLLLGDIGRLEGGVKFLADMRADILNMLSTTSSDLDRAHLEALQSCLRELLSLWFTMGFLQLERATWHSSCDMLQKISEYEVVHPVRHWADMKRRVGPYRRCYVFTHNSMPREPIVVLHCALTKDIASSIHSILDMRGYSEKTEMDLTPPMEEVEKAEHITTAMFYSVTSTQKGLQGVDLGNYLIKRAAVELQKEWPQITQFSSISPIPGFRDWLTGEINRQCGALKDCSLKEEQYLITQNEISSLCTTDSIKPEALMALERLKDHVINVTWTRDQDIVTAVKPILMRLCARYLYREKRRGYALNTVANFHLQNGAVLWRLNWAADNSSRGLSSSCGLMVNYRQGWLASGRILTLLPT</sequence>
<reference evidence="3" key="1">
    <citation type="journal article" date="2019" name="bioRxiv">
        <title>The Genome of the Zebra Mussel, Dreissena polymorpha: A Resource for Invasive Species Research.</title>
        <authorList>
            <person name="McCartney M.A."/>
            <person name="Auch B."/>
            <person name="Kono T."/>
            <person name="Mallez S."/>
            <person name="Zhang Y."/>
            <person name="Obille A."/>
            <person name="Becker A."/>
            <person name="Abrahante J.E."/>
            <person name="Garbe J."/>
            <person name="Badalamenti J.P."/>
            <person name="Herman A."/>
            <person name="Mangelson H."/>
            <person name="Liachko I."/>
            <person name="Sullivan S."/>
            <person name="Sone E.D."/>
            <person name="Koren S."/>
            <person name="Silverstein K.A.T."/>
            <person name="Beckman K.B."/>
            <person name="Gohl D.M."/>
        </authorList>
    </citation>
    <scope>NUCLEOTIDE SEQUENCE</scope>
    <source>
        <strain evidence="3">Duluth1</strain>
        <tissue evidence="3">Whole animal</tissue>
    </source>
</reference>
<evidence type="ECO:0000259" key="1">
    <source>
        <dbReference type="Pfam" id="PF05292"/>
    </source>
</evidence>
<dbReference type="InterPro" id="IPR035372">
    <property type="entry name" value="MCD_N"/>
</dbReference>
<dbReference type="AlphaFoldDB" id="A0A9D4D216"/>
<reference evidence="3" key="2">
    <citation type="submission" date="2020-11" db="EMBL/GenBank/DDBJ databases">
        <authorList>
            <person name="McCartney M.A."/>
            <person name="Auch B."/>
            <person name="Kono T."/>
            <person name="Mallez S."/>
            <person name="Becker A."/>
            <person name="Gohl D.M."/>
            <person name="Silverstein K.A.T."/>
            <person name="Koren S."/>
            <person name="Bechman K.B."/>
            <person name="Herman A."/>
            <person name="Abrahante J.E."/>
            <person name="Garbe J."/>
        </authorList>
    </citation>
    <scope>NUCLEOTIDE SEQUENCE</scope>
    <source>
        <strain evidence="3">Duluth1</strain>
        <tissue evidence="3">Whole animal</tissue>
    </source>
</reference>
<name>A0A9D4D216_DREPO</name>
<dbReference type="InterPro" id="IPR007956">
    <property type="entry name" value="Malonyl_CoA_deC_C"/>
</dbReference>
<evidence type="ECO:0000313" key="4">
    <source>
        <dbReference type="Proteomes" id="UP000828390"/>
    </source>
</evidence>
<evidence type="ECO:0008006" key="5">
    <source>
        <dbReference type="Google" id="ProtNLM"/>
    </source>
</evidence>
<dbReference type="GO" id="GO:0050080">
    <property type="term" value="F:malonyl-CoA decarboxylase activity"/>
    <property type="evidence" value="ECO:0007669"/>
    <property type="project" value="InterPro"/>
</dbReference>
<dbReference type="FunFam" id="3.40.630.150:FF:000001">
    <property type="entry name" value="Malonyl-CoA decarboxylase, mitochondrial"/>
    <property type="match status" value="1"/>
</dbReference>
<dbReference type="GO" id="GO:0005759">
    <property type="term" value="C:mitochondrial matrix"/>
    <property type="evidence" value="ECO:0007669"/>
    <property type="project" value="TreeGrafter"/>
</dbReference>
<dbReference type="Gene3D" id="1.20.140.90">
    <property type="entry name" value="Malonyl-CoA decarboxylase, oligemerization domain"/>
    <property type="match status" value="1"/>
</dbReference>
<dbReference type="InterPro" id="IPR042303">
    <property type="entry name" value="Malonyl_CoA_deC_C_sf"/>
</dbReference>
<dbReference type="GO" id="GO:2001294">
    <property type="term" value="P:malonyl-CoA catabolic process"/>
    <property type="evidence" value="ECO:0007669"/>
    <property type="project" value="TreeGrafter"/>
</dbReference>
<gene>
    <name evidence="3" type="ORF">DPMN_043007</name>
</gene>
<dbReference type="GO" id="GO:0006633">
    <property type="term" value="P:fatty acid biosynthetic process"/>
    <property type="evidence" value="ECO:0007669"/>
    <property type="project" value="InterPro"/>
</dbReference>
<dbReference type="InterPro" id="IPR038917">
    <property type="entry name" value="Malonyl_CoA_deC"/>
</dbReference>
<evidence type="ECO:0000259" key="2">
    <source>
        <dbReference type="Pfam" id="PF17408"/>
    </source>
</evidence>
<dbReference type="EMBL" id="JAIWYP010000011">
    <property type="protein sequence ID" value="KAH3736444.1"/>
    <property type="molecule type" value="Genomic_DNA"/>
</dbReference>
<feature type="domain" description="Malonyl-CoA decarboxylase C-terminal" evidence="1">
    <location>
        <begin position="210"/>
        <end position="495"/>
    </location>
</feature>
<dbReference type="Gene3D" id="3.40.630.150">
    <property type="entry name" value="Malonyl-CoA decarboxylase, catalytic domain"/>
    <property type="match status" value="1"/>
</dbReference>
<comment type="caution">
    <text evidence="3">The sequence shown here is derived from an EMBL/GenBank/DDBJ whole genome shotgun (WGS) entry which is preliminary data.</text>
</comment>
<dbReference type="PANTHER" id="PTHR28641">
    <property type="match status" value="1"/>
</dbReference>
<accession>A0A9D4D216</accession>
<organism evidence="3 4">
    <name type="scientific">Dreissena polymorpha</name>
    <name type="common">Zebra mussel</name>
    <name type="synonym">Mytilus polymorpha</name>
    <dbReference type="NCBI Taxonomy" id="45954"/>
    <lineage>
        <taxon>Eukaryota</taxon>
        <taxon>Metazoa</taxon>
        <taxon>Spiralia</taxon>
        <taxon>Lophotrochozoa</taxon>
        <taxon>Mollusca</taxon>
        <taxon>Bivalvia</taxon>
        <taxon>Autobranchia</taxon>
        <taxon>Heteroconchia</taxon>
        <taxon>Euheterodonta</taxon>
        <taxon>Imparidentia</taxon>
        <taxon>Neoheterodontei</taxon>
        <taxon>Myida</taxon>
        <taxon>Dreissenoidea</taxon>
        <taxon>Dreissenidae</taxon>
        <taxon>Dreissena</taxon>
    </lineage>
</organism>
<dbReference type="Proteomes" id="UP000828390">
    <property type="component" value="Unassembled WGS sequence"/>
</dbReference>
<dbReference type="GO" id="GO:0005782">
    <property type="term" value="C:peroxisomal matrix"/>
    <property type="evidence" value="ECO:0007669"/>
    <property type="project" value="TreeGrafter"/>
</dbReference>